<evidence type="ECO:0000313" key="7">
    <source>
        <dbReference type="Proteomes" id="UP000192223"/>
    </source>
</evidence>
<dbReference type="InterPro" id="IPR001245">
    <property type="entry name" value="Ser-Thr/Tyr_kinase_cat_dom"/>
</dbReference>
<feature type="domain" description="Protein kinase" evidence="6">
    <location>
        <begin position="204"/>
        <end position="477"/>
    </location>
</feature>
<dbReference type="InterPro" id="IPR017441">
    <property type="entry name" value="Protein_kinase_ATP_BS"/>
</dbReference>
<dbReference type="InterPro" id="IPR008266">
    <property type="entry name" value="Tyr_kinase_AS"/>
</dbReference>
<dbReference type="Pfam" id="PF07714">
    <property type="entry name" value="PK_Tyr_Ser-Thr"/>
    <property type="match status" value="1"/>
</dbReference>
<dbReference type="KEGG" id="apln:108742530"/>
<dbReference type="Gene3D" id="3.30.200.20">
    <property type="entry name" value="Phosphorylase Kinase, domain 1"/>
    <property type="match status" value="1"/>
</dbReference>
<reference evidence="8" key="1">
    <citation type="submission" date="2025-08" db="UniProtKB">
        <authorList>
            <consortium name="RefSeq"/>
        </authorList>
    </citation>
    <scope>IDENTIFICATION</scope>
    <source>
        <tissue evidence="8">Entire body</tissue>
    </source>
</reference>
<dbReference type="InterPro" id="IPR050122">
    <property type="entry name" value="RTK"/>
</dbReference>
<feature type="binding site" evidence="3">
    <location>
        <position position="237"/>
    </location>
    <ligand>
        <name>ATP</name>
        <dbReference type="ChEBI" id="CHEBI:30616"/>
    </ligand>
</feature>
<dbReference type="RefSeq" id="XP_018333274.1">
    <property type="nucleotide sequence ID" value="XM_018477772.2"/>
</dbReference>
<proteinExistence type="predicted"/>
<comment type="subcellular location">
    <subcellularLocation>
        <location evidence="1">Membrane</location>
        <topology evidence="1">Single-pass membrane protein</topology>
    </subcellularLocation>
</comment>
<dbReference type="InterPro" id="IPR000719">
    <property type="entry name" value="Prot_kinase_dom"/>
</dbReference>
<dbReference type="PROSITE" id="PS00107">
    <property type="entry name" value="PROTEIN_KINASE_ATP"/>
    <property type="match status" value="1"/>
</dbReference>
<keyword evidence="5" id="KW-1133">Transmembrane helix</keyword>
<dbReference type="PROSITE" id="PS50011">
    <property type="entry name" value="PROTEIN_KINASE_DOM"/>
    <property type="match status" value="1"/>
</dbReference>
<evidence type="ECO:0000256" key="1">
    <source>
        <dbReference type="ARBA" id="ARBA00004167"/>
    </source>
</evidence>
<dbReference type="PANTHER" id="PTHR24416">
    <property type="entry name" value="TYROSINE-PROTEIN KINASE RECEPTOR"/>
    <property type="match status" value="1"/>
</dbReference>
<keyword evidence="7" id="KW-1185">Reference proteome</keyword>
<evidence type="ECO:0000313" key="8">
    <source>
        <dbReference type="RefSeq" id="XP_018333274.1"/>
    </source>
</evidence>
<evidence type="ECO:0000259" key="6">
    <source>
        <dbReference type="PROSITE" id="PS50011"/>
    </source>
</evidence>
<dbReference type="GO" id="GO:0051897">
    <property type="term" value="P:positive regulation of phosphatidylinositol 3-kinase/protein kinase B signal transduction"/>
    <property type="evidence" value="ECO:0007669"/>
    <property type="project" value="TreeGrafter"/>
</dbReference>
<evidence type="ECO:0000256" key="4">
    <source>
        <dbReference type="SAM" id="MobiDB-lite"/>
    </source>
</evidence>
<dbReference type="PROSITE" id="PS00109">
    <property type="entry name" value="PROTEIN_KINASE_TYR"/>
    <property type="match status" value="1"/>
</dbReference>
<dbReference type="GO" id="GO:0007169">
    <property type="term" value="P:cell surface receptor protein tyrosine kinase signaling pathway"/>
    <property type="evidence" value="ECO:0007669"/>
    <property type="project" value="TreeGrafter"/>
</dbReference>
<keyword evidence="5" id="KW-0812">Transmembrane</keyword>
<keyword evidence="3" id="KW-0547">Nucleotide-binding</keyword>
<feature type="compositionally biased region" description="Basic and acidic residues" evidence="4">
    <location>
        <begin position="1"/>
        <end position="14"/>
    </location>
</feature>
<dbReference type="SUPFAM" id="SSF56112">
    <property type="entry name" value="Protein kinase-like (PK-like)"/>
    <property type="match status" value="1"/>
</dbReference>
<protein>
    <submittedName>
        <fullName evidence="8">Tyrosine-protein kinase transmembrane receptor Ror-like</fullName>
    </submittedName>
</protein>
<dbReference type="GO" id="GO:0004714">
    <property type="term" value="F:transmembrane receptor protein tyrosine kinase activity"/>
    <property type="evidence" value="ECO:0007669"/>
    <property type="project" value="UniProtKB-EC"/>
</dbReference>
<dbReference type="PRINTS" id="PR00109">
    <property type="entry name" value="TYRKINASE"/>
</dbReference>
<dbReference type="GeneID" id="108742530"/>
<dbReference type="GO" id="GO:0005030">
    <property type="term" value="F:neurotrophin receptor activity"/>
    <property type="evidence" value="ECO:0007669"/>
    <property type="project" value="TreeGrafter"/>
</dbReference>
<dbReference type="Gene3D" id="1.10.510.10">
    <property type="entry name" value="Transferase(Phosphotransferase) domain 1"/>
    <property type="match status" value="1"/>
</dbReference>
<dbReference type="InterPro" id="IPR011009">
    <property type="entry name" value="Kinase-like_dom_sf"/>
</dbReference>
<dbReference type="GO" id="GO:0030424">
    <property type="term" value="C:axon"/>
    <property type="evidence" value="ECO:0007669"/>
    <property type="project" value="TreeGrafter"/>
</dbReference>
<dbReference type="FunFam" id="1.10.510.10:FF:001614">
    <property type="entry name" value="Nerve growth factor receptor TRKA, putative"/>
    <property type="match status" value="1"/>
</dbReference>
<evidence type="ECO:0000256" key="3">
    <source>
        <dbReference type="PROSITE-ProRule" id="PRU10141"/>
    </source>
</evidence>
<dbReference type="GO" id="GO:1990090">
    <property type="term" value="P:cellular response to nerve growth factor stimulus"/>
    <property type="evidence" value="ECO:0007669"/>
    <property type="project" value="TreeGrafter"/>
</dbReference>
<feature type="transmembrane region" description="Helical" evidence="5">
    <location>
        <begin position="129"/>
        <end position="150"/>
    </location>
</feature>
<dbReference type="AlphaFoldDB" id="A0A1W4XB69"/>
<organism evidence="7 8">
    <name type="scientific">Agrilus planipennis</name>
    <name type="common">Emerald ash borer</name>
    <name type="synonym">Agrilus marcopoli</name>
    <dbReference type="NCBI Taxonomy" id="224129"/>
    <lineage>
        <taxon>Eukaryota</taxon>
        <taxon>Metazoa</taxon>
        <taxon>Ecdysozoa</taxon>
        <taxon>Arthropoda</taxon>
        <taxon>Hexapoda</taxon>
        <taxon>Insecta</taxon>
        <taxon>Pterygota</taxon>
        <taxon>Neoptera</taxon>
        <taxon>Endopterygota</taxon>
        <taxon>Coleoptera</taxon>
        <taxon>Polyphaga</taxon>
        <taxon>Elateriformia</taxon>
        <taxon>Buprestoidea</taxon>
        <taxon>Buprestidae</taxon>
        <taxon>Agrilinae</taxon>
        <taxon>Agrilus</taxon>
    </lineage>
</organism>
<dbReference type="GO" id="GO:0043235">
    <property type="term" value="C:receptor complex"/>
    <property type="evidence" value="ECO:0007669"/>
    <property type="project" value="TreeGrafter"/>
</dbReference>
<dbReference type="STRING" id="224129.A0A1W4XB69"/>
<dbReference type="GO" id="GO:0043121">
    <property type="term" value="F:neurotrophin binding"/>
    <property type="evidence" value="ECO:0007669"/>
    <property type="project" value="TreeGrafter"/>
</dbReference>
<name>A0A1W4XB69_AGRPL</name>
<dbReference type="InParanoid" id="A0A1W4XB69"/>
<dbReference type="PANTHER" id="PTHR24416:SF619">
    <property type="entry name" value="TYROSINE-PROTEIN KINASE TRANSMEMBRANE RECEPTOR ROR-LIKE PROTEIN"/>
    <property type="match status" value="1"/>
</dbReference>
<evidence type="ECO:0000256" key="2">
    <source>
        <dbReference type="ARBA" id="ARBA00051243"/>
    </source>
</evidence>
<gene>
    <name evidence="8" type="primary">LOC108742530</name>
</gene>
<feature type="region of interest" description="Disordered" evidence="4">
    <location>
        <begin position="1"/>
        <end position="26"/>
    </location>
</feature>
<keyword evidence="3" id="KW-0067">ATP-binding</keyword>
<dbReference type="GO" id="GO:0010976">
    <property type="term" value="P:positive regulation of neuron projection development"/>
    <property type="evidence" value="ECO:0007669"/>
    <property type="project" value="TreeGrafter"/>
</dbReference>
<accession>A0A1W4XB69</accession>
<comment type="catalytic activity">
    <reaction evidence="2">
        <text>L-tyrosyl-[protein] + ATP = O-phospho-L-tyrosyl-[protein] + ADP + H(+)</text>
        <dbReference type="Rhea" id="RHEA:10596"/>
        <dbReference type="Rhea" id="RHEA-COMP:10136"/>
        <dbReference type="Rhea" id="RHEA-COMP:20101"/>
        <dbReference type="ChEBI" id="CHEBI:15378"/>
        <dbReference type="ChEBI" id="CHEBI:30616"/>
        <dbReference type="ChEBI" id="CHEBI:46858"/>
        <dbReference type="ChEBI" id="CHEBI:61978"/>
        <dbReference type="ChEBI" id="CHEBI:456216"/>
        <dbReference type="EC" id="2.7.10.1"/>
    </reaction>
</comment>
<dbReference type="SMART" id="SM00219">
    <property type="entry name" value="TyrKc"/>
    <property type="match status" value="1"/>
</dbReference>
<keyword evidence="5" id="KW-0472">Membrane</keyword>
<dbReference type="GO" id="GO:0005524">
    <property type="term" value="F:ATP binding"/>
    <property type="evidence" value="ECO:0007669"/>
    <property type="project" value="UniProtKB-UniRule"/>
</dbReference>
<dbReference type="Proteomes" id="UP000192223">
    <property type="component" value="Unplaced"/>
</dbReference>
<dbReference type="OrthoDB" id="2431000at2759"/>
<dbReference type="GO" id="GO:0005886">
    <property type="term" value="C:plasma membrane"/>
    <property type="evidence" value="ECO:0007669"/>
    <property type="project" value="TreeGrafter"/>
</dbReference>
<evidence type="ECO:0000256" key="5">
    <source>
        <dbReference type="SAM" id="Phobius"/>
    </source>
</evidence>
<sequence length="542" mass="61462">MAREKRSTFRRDVTTETSQQFPQVKEETNELIGEHENYDDQSRQQFLKTGQCKKGVCGKEAACLPYSNNTYTCICPHDKSPPTPDGKCTRITVPPTPHPIKNIKIPTDNSTQGKARASSIKSFDNTNTVIVTTSAVVALIIVVLFFAYLWKRKGCFSREKNAYSSSPSPIALKRSLLVPERYAPNPQYSACTGTSVPVLRRETLKFLNEIGEGCFGKVFKGELMRDNEEFTEVVAIKVLKETASREIEEDFFREVDIMSTFRHGNILSLLGVVLRESGLSPMMVFEYMPHGDLAEVLRSQNHPPDPEKPMPTLTTGDLMSLALQIASGMTYLASQRFVHRDLACRNCLVTNGPVVKIADFGMSRDVYTCDYYKIGGSRLLPVRWMSPESVMYGRFTLESDVWSYGVILWEIYSYGKQPYYGHTNEEVVKLILQGIMLIPPENCPTVICELMKCCWKTEPRDRIKFPDIYERIRKTYVALESSEDESEMVKFESETLNRTTRLPRPPPLPAVTCEVVDLLDSEGYLVPNDVKNPVQYLQTFAE</sequence>
<dbReference type="InterPro" id="IPR020635">
    <property type="entry name" value="Tyr_kinase_cat_dom"/>
</dbReference>